<dbReference type="EMBL" id="LVYD01000075">
    <property type="protein sequence ID" value="OQP59609.1"/>
    <property type="molecule type" value="Genomic_DNA"/>
</dbReference>
<comment type="caution">
    <text evidence="1">The sequence shown here is derived from an EMBL/GenBank/DDBJ whole genome shotgun (WGS) entry which is preliminary data.</text>
</comment>
<dbReference type="OrthoDB" id="834994at2"/>
<dbReference type="RefSeq" id="WP_081154384.1">
    <property type="nucleotide sequence ID" value="NZ_LVYD01000075.1"/>
</dbReference>
<name>A0A1V9FMM9_9BACT</name>
<evidence type="ECO:0000313" key="2">
    <source>
        <dbReference type="Proteomes" id="UP000192796"/>
    </source>
</evidence>
<dbReference type="PROSITE" id="PS51257">
    <property type="entry name" value="PROKAR_LIPOPROTEIN"/>
    <property type="match status" value="1"/>
</dbReference>
<keyword evidence="2" id="KW-1185">Reference proteome</keyword>
<dbReference type="Proteomes" id="UP000192796">
    <property type="component" value="Unassembled WGS sequence"/>
</dbReference>
<accession>A0A1V9FMM9</accession>
<protein>
    <submittedName>
        <fullName evidence="1">Uncharacterized protein</fullName>
    </submittedName>
</protein>
<dbReference type="STRING" id="1703345.A3860_36630"/>
<evidence type="ECO:0000313" key="1">
    <source>
        <dbReference type="EMBL" id="OQP59609.1"/>
    </source>
</evidence>
<dbReference type="AlphaFoldDB" id="A0A1V9FMM9"/>
<reference evidence="1 2" key="1">
    <citation type="submission" date="2016-03" db="EMBL/GenBank/DDBJ databases">
        <title>Niastella vici sp. nov., isolated from farmland soil.</title>
        <authorList>
            <person name="Chen L."/>
            <person name="Wang D."/>
            <person name="Yang S."/>
            <person name="Wang G."/>
        </authorList>
    </citation>
    <scope>NUCLEOTIDE SEQUENCE [LARGE SCALE GENOMIC DNA]</scope>
    <source>
        <strain evidence="1 2">DJ57</strain>
    </source>
</reference>
<proteinExistence type="predicted"/>
<organism evidence="1 2">
    <name type="scientific">Niastella vici</name>
    <dbReference type="NCBI Taxonomy" id="1703345"/>
    <lineage>
        <taxon>Bacteria</taxon>
        <taxon>Pseudomonadati</taxon>
        <taxon>Bacteroidota</taxon>
        <taxon>Chitinophagia</taxon>
        <taxon>Chitinophagales</taxon>
        <taxon>Chitinophagaceae</taxon>
        <taxon>Niastella</taxon>
    </lineage>
</organism>
<sequence>MRQIFFAGFCILAFGSCTNSDKKSKFDNISSTDTTCIKAVKRAKEDISKGELSFCYHTGSLLYEPVRCEEEIDSILTLLGIGYRNVMTSDVVYEGQTQGCYGDYMNEVILRRFGNHFIDSIMYKADSIFVSKNPNKVFNYHDCDTDPVFPGDSSDDNRNFNPGLQIAFDSKVTYPEGYIRKTPNDKLGFVNLNLLIDKQGNAEIQQFSFVFDNDKNLQFQKHFKNIYEPIIKGTKWIPATIKKQNVSSTITAFVYLK</sequence>
<gene>
    <name evidence="1" type="ORF">A3860_36630</name>
</gene>